<sequence>MANELQQAADDLSDDFNEWIDNLGKNHNSLGWWIGQISEKNPFVSLLYFHICYLKIIIDKLKRSSNTNWLIVVESHGLRRALIFYAKDSDIELIEIDRWSSDLNALKKSCTSMIYGLWSRIALVRSWLALCRVMRELCGRHAQGDLEVGDYKDTVLIHSWLRDDSINNRGEFVDRFFGILPHHLRKKGYEVKYFFLPLTIIVRQSSLYDLLKPLAESGRLFPSHLYLKFIDLLKALFFPLIFCWLPRHVPKFRSYSVQHLVAEERLSQVWSSRTSAVYLYYA</sequence>
<dbReference type="EMBL" id="UINC01070391">
    <property type="protein sequence ID" value="SVC04509.1"/>
    <property type="molecule type" value="Genomic_DNA"/>
</dbReference>
<gene>
    <name evidence="1" type="ORF">METZ01_LOCUS257363</name>
</gene>
<proteinExistence type="predicted"/>
<dbReference type="AlphaFoldDB" id="A0A382IYS6"/>
<accession>A0A382IYS6</accession>
<reference evidence="1" key="1">
    <citation type="submission" date="2018-05" db="EMBL/GenBank/DDBJ databases">
        <authorList>
            <person name="Lanie J.A."/>
            <person name="Ng W.-L."/>
            <person name="Kazmierczak K.M."/>
            <person name="Andrzejewski T.M."/>
            <person name="Davidsen T.M."/>
            <person name="Wayne K.J."/>
            <person name="Tettelin H."/>
            <person name="Glass J.I."/>
            <person name="Rusch D."/>
            <person name="Podicherti R."/>
            <person name="Tsui H.-C.T."/>
            <person name="Winkler M.E."/>
        </authorList>
    </citation>
    <scope>NUCLEOTIDE SEQUENCE</scope>
</reference>
<evidence type="ECO:0000313" key="1">
    <source>
        <dbReference type="EMBL" id="SVC04509.1"/>
    </source>
</evidence>
<feature type="non-terminal residue" evidence="1">
    <location>
        <position position="282"/>
    </location>
</feature>
<protein>
    <submittedName>
        <fullName evidence="1">Uncharacterized protein</fullName>
    </submittedName>
</protein>
<organism evidence="1">
    <name type="scientific">marine metagenome</name>
    <dbReference type="NCBI Taxonomy" id="408172"/>
    <lineage>
        <taxon>unclassified sequences</taxon>
        <taxon>metagenomes</taxon>
        <taxon>ecological metagenomes</taxon>
    </lineage>
</organism>
<name>A0A382IYS6_9ZZZZ</name>